<dbReference type="GO" id="GO:0016226">
    <property type="term" value="P:iron-sulfur cluster assembly"/>
    <property type="evidence" value="ECO:0000318"/>
    <property type="project" value="GO_Central"/>
</dbReference>
<dbReference type="PANTHER" id="PTHR10072:SF41">
    <property type="entry name" value="IRON-SULFUR CLUSTER ASSEMBLY 1 HOMOLOG, MITOCHONDRIAL"/>
    <property type="match status" value="1"/>
</dbReference>
<dbReference type="STRING" id="81824.A9V5B8"/>
<dbReference type="NCBIfam" id="TIGR00049">
    <property type="entry name" value="iron-sulfur cluster assembly accessory protein"/>
    <property type="match status" value="1"/>
</dbReference>
<dbReference type="GO" id="GO:0051604">
    <property type="term" value="P:protein maturation"/>
    <property type="evidence" value="ECO:0000318"/>
    <property type="project" value="GO_Central"/>
</dbReference>
<dbReference type="eggNOG" id="KOG1120">
    <property type="taxonomic scope" value="Eukaryota"/>
</dbReference>
<organism evidence="3 4">
    <name type="scientific">Monosiga brevicollis</name>
    <name type="common">Choanoflagellate</name>
    <dbReference type="NCBI Taxonomy" id="81824"/>
    <lineage>
        <taxon>Eukaryota</taxon>
        <taxon>Choanoflagellata</taxon>
        <taxon>Craspedida</taxon>
        <taxon>Salpingoecidae</taxon>
        <taxon>Monosiga</taxon>
    </lineage>
</organism>
<dbReference type="GO" id="GO:0051537">
    <property type="term" value="F:2 iron, 2 sulfur cluster binding"/>
    <property type="evidence" value="ECO:0000318"/>
    <property type="project" value="GO_Central"/>
</dbReference>
<reference evidence="3 4" key="1">
    <citation type="journal article" date="2008" name="Nature">
        <title>The genome of the choanoflagellate Monosiga brevicollis and the origin of metazoans.</title>
        <authorList>
            <consortium name="JGI Sequencing"/>
            <person name="King N."/>
            <person name="Westbrook M.J."/>
            <person name="Young S.L."/>
            <person name="Kuo A."/>
            <person name="Abedin M."/>
            <person name="Chapman J."/>
            <person name="Fairclough S."/>
            <person name="Hellsten U."/>
            <person name="Isogai Y."/>
            <person name="Letunic I."/>
            <person name="Marr M."/>
            <person name="Pincus D."/>
            <person name="Putnam N."/>
            <person name="Rokas A."/>
            <person name="Wright K.J."/>
            <person name="Zuzow R."/>
            <person name="Dirks W."/>
            <person name="Good M."/>
            <person name="Goodstein D."/>
            <person name="Lemons D."/>
            <person name="Li W."/>
            <person name="Lyons J.B."/>
            <person name="Morris A."/>
            <person name="Nichols S."/>
            <person name="Richter D.J."/>
            <person name="Salamov A."/>
            <person name="Bork P."/>
            <person name="Lim W.A."/>
            <person name="Manning G."/>
            <person name="Miller W.T."/>
            <person name="McGinnis W."/>
            <person name="Shapiro H."/>
            <person name="Tjian R."/>
            <person name="Grigoriev I.V."/>
            <person name="Rokhsar D."/>
        </authorList>
    </citation>
    <scope>NUCLEOTIDE SEQUENCE [LARGE SCALE GENOMIC DNA]</scope>
    <source>
        <strain evidence="4">MX1 / ATCC 50154</strain>
    </source>
</reference>
<dbReference type="AlphaFoldDB" id="A9V5B8"/>
<dbReference type="SUPFAM" id="SSF89360">
    <property type="entry name" value="HesB-like domain"/>
    <property type="match status" value="1"/>
</dbReference>
<comment type="similarity">
    <text evidence="1">Belongs to the HesB/IscA family.</text>
</comment>
<dbReference type="InParanoid" id="A9V5B8"/>
<name>A9V5B8_MONBE</name>
<dbReference type="InterPro" id="IPR000361">
    <property type="entry name" value="ATAP_core_dom"/>
</dbReference>
<dbReference type="PANTHER" id="PTHR10072">
    <property type="entry name" value="IRON-SULFUR CLUSTER ASSEMBLY PROTEIN"/>
    <property type="match status" value="1"/>
</dbReference>
<gene>
    <name evidence="3" type="ORF">MONBRDRAFT_27457</name>
</gene>
<dbReference type="InterPro" id="IPR016092">
    <property type="entry name" value="ATAP"/>
</dbReference>
<evidence type="ECO:0000256" key="1">
    <source>
        <dbReference type="ARBA" id="ARBA00006718"/>
    </source>
</evidence>
<dbReference type="GO" id="GO:0005739">
    <property type="term" value="C:mitochondrion"/>
    <property type="evidence" value="ECO:0000318"/>
    <property type="project" value="GO_Central"/>
</dbReference>
<dbReference type="InterPro" id="IPR050322">
    <property type="entry name" value="Fe-S_cluster_asmbl/transfer"/>
</dbReference>
<evidence type="ECO:0000259" key="2">
    <source>
        <dbReference type="Pfam" id="PF01521"/>
    </source>
</evidence>
<evidence type="ECO:0000313" key="4">
    <source>
        <dbReference type="Proteomes" id="UP000001357"/>
    </source>
</evidence>
<dbReference type="GeneID" id="5893183"/>
<sequence>MWLQARRAMSVSSLRATTRVPRTRRVPKAVLTVTPAAAKHAKDLLAQHGSNAVGLLVDIRKRGCSGNAFHLDYAEQIKPGDEVVEVDGIKVVVASRAIMQVLHSTMDYDESDIAEGFVFENPQATATCGCGESFT</sequence>
<accession>A9V5B8</accession>
<keyword evidence="4" id="KW-1185">Reference proteome</keyword>
<dbReference type="FunCoup" id="A9V5B8">
    <property type="interactions" value="884"/>
</dbReference>
<dbReference type="RefSeq" id="XP_001747866.1">
    <property type="nucleotide sequence ID" value="XM_001747814.1"/>
</dbReference>
<dbReference type="PROSITE" id="PS01152">
    <property type="entry name" value="HESB"/>
    <property type="match status" value="1"/>
</dbReference>
<evidence type="ECO:0000313" key="3">
    <source>
        <dbReference type="EMBL" id="EDQ87253.1"/>
    </source>
</evidence>
<protein>
    <recommendedName>
        <fullName evidence="2">Core domain-containing protein</fullName>
    </recommendedName>
</protein>
<dbReference type="Proteomes" id="UP000001357">
    <property type="component" value="Unassembled WGS sequence"/>
</dbReference>
<feature type="domain" description="Core" evidence="2">
    <location>
        <begin position="31"/>
        <end position="132"/>
    </location>
</feature>
<dbReference type="Pfam" id="PF01521">
    <property type="entry name" value="Fe-S_biosyn"/>
    <property type="match status" value="1"/>
</dbReference>
<dbReference type="OMA" id="LYIYGMQ"/>
<dbReference type="InterPro" id="IPR017870">
    <property type="entry name" value="FeS_cluster_insertion_CS"/>
</dbReference>
<dbReference type="KEGG" id="mbr:MONBRDRAFT_27457"/>
<dbReference type="InterPro" id="IPR035903">
    <property type="entry name" value="HesB-like_dom_sf"/>
</dbReference>
<dbReference type="GO" id="GO:0005737">
    <property type="term" value="C:cytoplasm"/>
    <property type="evidence" value="ECO:0000318"/>
    <property type="project" value="GO_Central"/>
</dbReference>
<dbReference type="Gene3D" id="2.60.300.12">
    <property type="entry name" value="HesB-like domain"/>
    <property type="match status" value="1"/>
</dbReference>
<proteinExistence type="inferred from homology"/>
<dbReference type="EMBL" id="CH991560">
    <property type="protein sequence ID" value="EDQ87253.1"/>
    <property type="molecule type" value="Genomic_DNA"/>
</dbReference>